<keyword evidence="2" id="KW-1185">Reference proteome</keyword>
<sequence length="316" mass="33158">MSRTLDAVLKRDELQRLLGSGDAARLYEAARNAAVALEFRGTDAMLGLEPVRGEVLAELEAAIHAALVEAAGLGLHAAARERARLLLQAGELAGAFAAVEAAAQAGDAPAAALAARVAWRAADPARGARALAWLHAARERDDDGQVHYMLGVYACLDLGGAGRDFARGREFHEQAAACGHADSMFELYVIHTSGAGCPEDQVAAVAWCRRAAEAGNVRAMGNLGGFYATGSGVERDPARALEWYERAAQAGHGRSAATLGVMYATGDCVPRSPSQAQAWLRAAEALGFDWRDMAEAVDLDPDAWEADAEPPAGEAE</sequence>
<dbReference type="PANTHER" id="PTHR43628:SF1">
    <property type="entry name" value="CHITIN SYNTHASE REGULATORY FACTOR 2-RELATED"/>
    <property type="match status" value="1"/>
</dbReference>
<dbReference type="RefSeq" id="WP_272089138.1">
    <property type="nucleotide sequence ID" value="NZ_JAQNDL010000003.1"/>
</dbReference>
<dbReference type="InterPro" id="IPR006597">
    <property type="entry name" value="Sel1-like"/>
</dbReference>
<accession>A0ABT5E424</accession>
<dbReference type="PANTHER" id="PTHR43628">
    <property type="entry name" value="ACTIVATOR OF C KINASE PROTEIN 1-RELATED"/>
    <property type="match status" value="1"/>
</dbReference>
<dbReference type="SUPFAM" id="SSF81901">
    <property type="entry name" value="HCP-like"/>
    <property type="match status" value="1"/>
</dbReference>
<dbReference type="InterPro" id="IPR011990">
    <property type="entry name" value="TPR-like_helical_dom_sf"/>
</dbReference>
<proteinExistence type="predicted"/>
<evidence type="ECO:0000313" key="1">
    <source>
        <dbReference type="EMBL" id="MDC0720629.1"/>
    </source>
</evidence>
<dbReference type="Proteomes" id="UP001221686">
    <property type="component" value="Unassembled WGS sequence"/>
</dbReference>
<dbReference type="Pfam" id="PF08238">
    <property type="entry name" value="Sel1"/>
    <property type="match status" value="4"/>
</dbReference>
<dbReference type="SMART" id="SM00671">
    <property type="entry name" value="SEL1"/>
    <property type="match status" value="4"/>
</dbReference>
<reference evidence="1 2" key="1">
    <citation type="submission" date="2022-11" db="EMBL/GenBank/DDBJ databases">
        <title>Minimal conservation of predation-associated metabolite biosynthetic gene clusters underscores biosynthetic potential of Myxococcota including descriptions for ten novel species: Archangium lansinium sp. nov., Myxococcus landrumus sp. nov., Nannocystis bai.</title>
        <authorList>
            <person name="Ahearne A."/>
            <person name="Stevens C."/>
            <person name="Dowd S."/>
        </authorList>
    </citation>
    <scope>NUCLEOTIDE SEQUENCE [LARGE SCALE GENOMIC DNA]</scope>
    <source>
        <strain evidence="1 2">BB15-2</strain>
    </source>
</reference>
<gene>
    <name evidence="1" type="ORF">POL25_27240</name>
</gene>
<organism evidence="1 2">
    <name type="scientific">Nannocystis bainbridge</name>
    <dbReference type="NCBI Taxonomy" id="2995303"/>
    <lineage>
        <taxon>Bacteria</taxon>
        <taxon>Pseudomonadati</taxon>
        <taxon>Myxococcota</taxon>
        <taxon>Polyangia</taxon>
        <taxon>Nannocystales</taxon>
        <taxon>Nannocystaceae</taxon>
        <taxon>Nannocystis</taxon>
    </lineage>
</organism>
<dbReference type="Gene3D" id="1.25.40.10">
    <property type="entry name" value="Tetratricopeptide repeat domain"/>
    <property type="match status" value="1"/>
</dbReference>
<evidence type="ECO:0000313" key="2">
    <source>
        <dbReference type="Proteomes" id="UP001221686"/>
    </source>
</evidence>
<dbReference type="InterPro" id="IPR052945">
    <property type="entry name" value="Mitotic_Regulator"/>
</dbReference>
<dbReference type="EMBL" id="JAQNDL010000003">
    <property type="protein sequence ID" value="MDC0720629.1"/>
    <property type="molecule type" value="Genomic_DNA"/>
</dbReference>
<name>A0ABT5E424_9BACT</name>
<comment type="caution">
    <text evidence="1">The sequence shown here is derived from an EMBL/GenBank/DDBJ whole genome shotgun (WGS) entry which is preliminary data.</text>
</comment>
<protein>
    <submittedName>
        <fullName evidence="1">Tetratricopeptide repeat protein</fullName>
    </submittedName>
</protein>